<dbReference type="RefSeq" id="XP_043166430.1">
    <property type="nucleotide sequence ID" value="XM_043310495.1"/>
</dbReference>
<keyword evidence="2" id="KW-1185">Reference proteome</keyword>
<evidence type="ECO:0000313" key="2">
    <source>
        <dbReference type="Proteomes" id="UP000676310"/>
    </source>
</evidence>
<comment type="caution">
    <text evidence="1">The sequence shown here is derived from an EMBL/GenBank/DDBJ whole genome shotgun (WGS) entry which is preliminary data.</text>
</comment>
<gene>
    <name evidence="1" type="ORF">ALTATR162_LOCUS2889</name>
</gene>
<dbReference type="OrthoDB" id="2151982at2759"/>
<reference evidence="1" key="1">
    <citation type="submission" date="2021-05" db="EMBL/GenBank/DDBJ databases">
        <authorList>
            <person name="Stam R."/>
        </authorList>
    </citation>
    <scope>NUCLEOTIDE SEQUENCE</scope>
    <source>
        <strain evidence="1">CS162</strain>
    </source>
</reference>
<dbReference type="Proteomes" id="UP000676310">
    <property type="component" value="Unassembled WGS sequence"/>
</dbReference>
<proteinExistence type="predicted"/>
<name>A0A8J2HZX2_9PLEO</name>
<protein>
    <submittedName>
        <fullName evidence="1">Uncharacterized protein</fullName>
    </submittedName>
</protein>
<dbReference type="AlphaFoldDB" id="A0A8J2HZX2"/>
<accession>A0A8J2HZX2</accession>
<dbReference type="EMBL" id="CAJRGZ010000016">
    <property type="protein sequence ID" value="CAG5152727.1"/>
    <property type="molecule type" value="Genomic_DNA"/>
</dbReference>
<dbReference type="GeneID" id="67014383"/>
<organism evidence="1 2">
    <name type="scientific">Alternaria atra</name>
    <dbReference type="NCBI Taxonomy" id="119953"/>
    <lineage>
        <taxon>Eukaryota</taxon>
        <taxon>Fungi</taxon>
        <taxon>Dikarya</taxon>
        <taxon>Ascomycota</taxon>
        <taxon>Pezizomycotina</taxon>
        <taxon>Dothideomycetes</taxon>
        <taxon>Pleosporomycetidae</taxon>
        <taxon>Pleosporales</taxon>
        <taxon>Pleosporineae</taxon>
        <taxon>Pleosporaceae</taxon>
        <taxon>Alternaria</taxon>
        <taxon>Alternaria sect. Ulocladioides</taxon>
    </lineage>
</organism>
<sequence>MGLEARMPPLQPDVDTLDEEAFPPVEHSTALPVLTTTPTAYSGCCLALSESLIAYFASLLPLSPSLALSIGSGFGLLESYLIIEPHAQHVIGVEVEPSSNQYLPSSNHRVVHGSRFLEPLAAEATTWLFVYPRRAGLVSEYLAEHGEGSVERVIWAGPKADWDDYKACFAGWHVEEQSADQVGGRAWELIAVANKAST</sequence>
<evidence type="ECO:0000313" key="1">
    <source>
        <dbReference type="EMBL" id="CAG5152727.1"/>
    </source>
</evidence>